<evidence type="ECO:0000256" key="1">
    <source>
        <dbReference type="SAM" id="Phobius"/>
    </source>
</evidence>
<feature type="transmembrane region" description="Helical" evidence="1">
    <location>
        <begin position="125"/>
        <end position="142"/>
    </location>
</feature>
<dbReference type="EMBL" id="DUJS01000002">
    <property type="protein sequence ID" value="HII70024.1"/>
    <property type="molecule type" value="Genomic_DNA"/>
</dbReference>
<gene>
    <name evidence="2" type="ORF">HA336_02170</name>
</gene>
<comment type="caution">
    <text evidence="2">The sequence shown here is derived from an EMBL/GenBank/DDBJ whole genome shotgun (WGS) entry which is preliminary data.</text>
</comment>
<dbReference type="GeneID" id="1476850"/>
<feature type="transmembrane region" description="Helical" evidence="1">
    <location>
        <begin position="163"/>
        <end position="184"/>
    </location>
</feature>
<name>A0A832WNU9_9EURY</name>
<feature type="transmembrane region" description="Helical" evidence="1">
    <location>
        <begin position="12"/>
        <end position="30"/>
    </location>
</feature>
<dbReference type="RefSeq" id="WP_011019118.1">
    <property type="nucleotide sequence ID" value="NZ_DUJS01000002.1"/>
</dbReference>
<accession>A0A832WNU9</accession>
<dbReference type="AlphaFoldDB" id="A0A832WNU9"/>
<dbReference type="Proteomes" id="UP000619545">
    <property type="component" value="Unassembled WGS sequence"/>
</dbReference>
<feature type="transmembrane region" description="Helical" evidence="1">
    <location>
        <begin position="348"/>
        <end position="366"/>
    </location>
</feature>
<proteinExistence type="predicted"/>
<organism evidence="2 3">
    <name type="scientific">Methanopyrus kandleri</name>
    <dbReference type="NCBI Taxonomy" id="2320"/>
    <lineage>
        <taxon>Archaea</taxon>
        <taxon>Methanobacteriati</taxon>
        <taxon>Methanobacteriota</taxon>
        <taxon>Methanomada group</taxon>
        <taxon>Methanopyri</taxon>
        <taxon>Methanopyrales</taxon>
        <taxon>Methanopyraceae</taxon>
        <taxon>Methanopyrus</taxon>
    </lineage>
</organism>
<evidence type="ECO:0000313" key="3">
    <source>
        <dbReference type="Proteomes" id="UP000619545"/>
    </source>
</evidence>
<dbReference type="OMA" id="SHHEFTH"/>
<reference evidence="2" key="1">
    <citation type="journal article" date="2020" name="bioRxiv">
        <title>A rank-normalized archaeal taxonomy based on genome phylogeny resolves widespread incomplete and uneven classifications.</title>
        <authorList>
            <person name="Rinke C."/>
            <person name="Chuvochina M."/>
            <person name="Mussig A.J."/>
            <person name="Chaumeil P.-A."/>
            <person name="Waite D.W."/>
            <person name="Whitman W.B."/>
            <person name="Parks D.H."/>
            <person name="Hugenholtz P."/>
        </authorList>
    </citation>
    <scope>NUCLEOTIDE SEQUENCE</scope>
    <source>
        <strain evidence="2">UBA8853</strain>
    </source>
</reference>
<keyword evidence="1" id="KW-0812">Transmembrane</keyword>
<evidence type="ECO:0000313" key="2">
    <source>
        <dbReference type="EMBL" id="HII70024.1"/>
    </source>
</evidence>
<keyword evidence="1" id="KW-0472">Membrane</keyword>
<sequence length="369" mass="41672">MYVVPYNTGEALLDFFVITHLTIPFALSYSSVTVQRVLSLSLFTLGVLALLFTVDAFSLFLPVSRHEFTHPFGPLALAAWATSRYLLQLLETRGITAARRTRPYFNLLWVYVGMVGGIMHRDFLLSWFLCWALTEHFIAKYLKVESRFRAFAARAAKMSKRSIVMATLMAIGFLGLLELLAYVLNKPVFSPTLRIKRFAEYTVPGLEFVAKNTHIIGHSTKALPAGYEWRGFGDGFVTLPVGYLMMFRLDVPTLHGALVVKKDLLDYMLPGLFTWAFDFGYIGAVLLSIWVAATLYVGSRCLSEYIKLRRRRMTARFLAREAMLFGCLIAFSVQSLIGVFLFSRAMNSFALATFTLLSALIWAHLVRGK</sequence>
<keyword evidence="1" id="KW-1133">Transmembrane helix</keyword>
<feature type="transmembrane region" description="Helical" evidence="1">
    <location>
        <begin position="272"/>
        <end position="297"/>
    </location>
</feature>
<feature type="transmembrane region" description="Helical" evidence="1">
    <location>
        <begin position="318"/>
        <end position="342"/>
    </location>
</feature>
<feature type="transmembrane region" description="Helical" evidence="1">
    <location>
        <begin position="37"/>
        <end position="60"/>
    </location>
</feature>
<protein>
    <submittedName>
        <fullName evidence="2">Uncharacterized protein</fullName>
    </submittedName>
</protein>